<comment type="caution">
    <text evidence="2">The sequence shown here is derived from an EMBL/GenBank/DDBJ whole genome shotgun (WGS) entry which is preliminary data.</text>
</comment>
<dbReference type="Pfam" id="PF12728">
    <property type="entry name" value="HTH_17"/>
    <property type="match status" value="1"/>
</dbReference>
<dbReference type="RefSeq" id="WP_214111706.1">
    <property type="nucleotide sequence ID" value="NZ_JAHCTB010000001.1"/>
</dbReference>
<keyword evidence="3" id="KW-1185">Reference proteome</keyword>
<dbReference type="EMBL" id="JAHCTB010000001">
    <property type="protein sequence ID" value="MBT0606832.1"/>
    <property type="molecule type" value="Genomic_DNA"/>
</dbReference>
<protein>
    <submittedName>
        <fullName evidence="2">Helix-turn-helix domain-containing protein</fullName>
    </submittedName>
</protein>
<name>A0ABS5S0U1_9FLAO</name>
<reference evidence="2 3" key="1">
    <citation type="submission" date="2021-05" db="EMBL/GenBank/DDBJ databases">
        <title>Aequorivita echinoideorum JCM 30378 genome.</title>
        <authorList>
            <person name="Zhang H."/>
            <person name="Li C."/>
        </authorList>
    </citation>
    <scope>NUCLEOTIDE SEQUENCE [LARGE SCALE GENOMIC DNA]</scope>
    <source>
        <strain evidence="2 3">JCM30378</strain>
    </source>
</reference>
<dbReference type="InterPro" id="IPR041657">
    <property type="entry name" value="HTH_17"/>
</dbReference>
<evidence type="ECO:0000313" key="3">
    <source>
        <dbReference type="Proteomes" id="UP001297092"/>
    </source>
</evidence>
<accession>A0ABS5S0U1</accession>
<gene>
    <name evidence="2" type="ORF">KIV10_01430</name>
</gene>
<evidence type="ECO:0000259" key="1">
    <source>
        <dbReference type="Pfam" id="PF12728"/>
    </source>
</evidence>
<dbReference type="Proteomes" id="UP001297092">
    <property type="component" value="Unassembled WGS sequence"/>
</dbReference>
<sequence length="92" mass="10571">MQSNTVQLHNVSPQEFKTEILEGVKELLQQYFSENNKEKLLTRQEVSNLLSISLPTLRSYVKRGIVRECRIGSRVLYKMSDVTEAISGITKK</sequence>
<dbReference type="InterPro" id="IPR009061">
    <property type="entry name" value="DNA-bd_dom_put_sf"/>
</dbReference>
<organism evidence="2 3">
    <name type="scientific">Aequorivita echinoideorum</name>
    <dbReference type="NCBI Taxonomy" id="1549647"/>
    <lineage>
        <taxon>Bacteria</taxon>
        <taxon>Pseudomonadati</taxon>
        <taxon>Bacteroidota</taxon>
        <taxon>Flavobacteriia</taxon>
        <taxon>Flavobacteriales</taxon>
        <taxon>Flavobacteriaceae</taxon>
        <taxon>Aequorivita</taxon>
    </lineage>
</organism>
<feature type="domain" description="Helix-turn-helix" evidence="1">
    <location>
        <begin position="40"/>
        <end position="85"/>
    </location>
</feature>
<dbReference type="SUPFAM" id="SSF46955">
    <property type="entry name" value="Putative DNA-binding domain"/>
    <property type="match status" value="1"/>
</dbReference>
<evidence type="ECO:0000313" key="2">
    <source>
        <dbReference type="EMBL" id="MBT0606832.1"/>
    </source>
</evidence>
<proteinExistence type="predicted"/>